<proteinExistence type="predicted"/>
<organism evidence="1 2">
    <name type="scientific">Winogradskyella litorisediminis</name>
    <dbReference type="NCBI Taxonomy" id="1156618"/>
    <lineage>
        <taxon>Bacteria</taxon>
        <taxon>Pseudomonadati</taxon>
        <taxon>Bacteroidota</taxon>
        <taxon>Flavobacteriia</taxon>
        <taxon>Flavobacteriales</taxon>
        <taxon>Flavobacteriaceae</taxon>
        <taxon>Winogradskyella</taxon>
    </lineage>
</organism>
<accession>A0ABW3NCA5</accession>
<evidence type="ECO:0000313" key="2">
    <source>
        <dbReference type="Proteomes" id="UP001597013"/>
    </source>
</evidence>
<comment type="caution">
    <text evidence="1">The sequence shown here is derived from an EMBL/GenBank/DDBJ whole genome shotgun (WGS) entry which is preliminary data.</text>
</comment>
<dbReference type="RefSeq" id="WP_386131825.1">
    <property type="nucleotide sequence ID" value="NZ_JBHTJL010000016.1"/>
</dbReference>
<reference evidence="2" key="1">
    <citation type="journal article" date="2019" name="Int. J. Syst. Evol. Microbiol.">
        <title>The Global Catalogue of Microorganisms (GCM) 10K type strain sequencing project: providing services to taxonomists for standard genome sequencing and annotation.</title>
        <authorList>
            <consortium name="The Broad Institute Genomics Platform"/>
            <consortium name="The Broad Institute Genome Sequencing Center for Infectious Disease"/>
            <person name="Wu L."/>
            <person name="Ma J."/>
        </authorList>
    </citation>
    <scope>NUCLEOTIDE SEQUENCE [LARGE SCALE GENOMIC DNA]</scope>
    <source>
        <strain evidence="2">CCUG 62215</strain>
    </source>
</reference>
<evidence type="ECO:0000313" key="1">
    <source>
        <dbReference type="EMBL" id="MFD1063990.1"/>
    </source>
</evidence>
<sequence length="131" mass="15625">MYTLSAQTPNINSFTTIVFTEPQQNELKLLRLFYKAAKKYETSFSEYTSWVNQTEKELMSFEKDIYQKSNLCPTISHQLKKRFDIYTNVINRFENQLKTFCELIKKEAEKILKQLKSIKIKSQVMLMYLVV</sequence>
<protein>
    <submittedName>
        <fullName evidence="1">Uncharacterized protein</fullName>
    </submittedName>
</protein>
<name>A0ABW3NCA5_9FLAO</name>
<dbReference type="EMBL" id="JBHTJL010000016">
    <property type="protein sequence ID" value="MFD1063990.1"/>
    <property type="molecule type" value="Genomic_DNA"/>
</dbReference>
<dbReference type="Proteomes" id="UP001597013">
    <property type="component" value="Unassembled WGS sequence"/>
</dbReference>
<gene>
    <name evidence="1" type="ORF">ACFQ1Q_12100</name>
</gene>
<keyword evidence="2" id="KW-1185">Reference proteome</keyword>